<organism evidence="3 4">
    <name type="scientific">Magallana gigas</name>
    <name type="common">Pacific oyster</name>
    <name type="synonym">Crassostrea gigas</name>
    <dbReference type="NCBI Taxonomy" id="29159"/>
    <lineage>
        <taxon>Eukaryota</taxon>
        <taxon>Metazoa</taxon>
        <taxon>Spiralia</taxon>
        <taxon>Lophotrochozoa</taxon>
        <taxon>Mollusca</taxon>
        <taxon>Bivalvia</taxon>
        <taxon>Autobranchia</taxon>
        <taxon>Pteriomorphia</taxon>
        <taxon>Ostreida</taxon>
        <taxon>Ostreoidea</taxon>
        <taxon>Ostreidae</taxon>
        <taxon>Magallana</taxon>
    </lineage>
</organism>
<proteinExistence type="predicted"/>
<evidence type="ECO:0000256" key="1">
    <source>
        <dbReference type="SAM" id="Coils"/>
    </source>
</evidence>
<reference evidence="3" key="1">
    <citation type="submission" date="2022-08" db="UniProtKB">
        <authorList>
            <consortium name="EnsemblMetazoa"/>
        </authorList>
    </citation>
    <scope>IDENTIFICATION</scope>
    <source>
        <strain evidence="3">05x7-T-G4-1.051#20</strain>
    </source>
</reference>
<evidence type="ECO:0000313" key="4">
    <source>
        <dbReference type="Proteomes" id="UP000005408"/>
    </source>
</evidence>
<accession>A0A8W8MEJ9</accession>
<feature type="region of interest" description="Disordered" evidence="2">
    <location>
        <begin position="131"/>
        <end position="150"/>
    </location>
</feature>
<sequence>MHRNKIAHVHRKVSIRMAAILLPLLTTCLWGLAFSQDLDPVPTPPSPTSKQPSHGDVQILFTDEFMKVIEKYGITDDDIMFVTNKFKEGKPPTLTKTIKNVETGDEQTIEVNLENFIAGGHVTDLSPILDSPGESDDNNTETKIVKDPPSPTREEIVAALKVRESELLIKLEKNRQEYEQIAQALMEVRRDLALNTPDEYDIFSEEPAGTDTGDRGSTFIQSPREVILNEDQNPPEVPPPSPIEIQQAMRRALIRDAVRRYFLRRRSAALAREFIIQPPRVTRFIPVRRLTRPFRVRIYRRQIMPTTLPIVVDRRNPEIDTRPFEPIPRVTSVAVEDPEDDMNEPIEPTPIAIV</sequence>
<dbReference type="AlphaFoldDB" id="A0A8W8MEJ9"/>
<evidence type="ECO:0000256" key="2">
    <source>
        <dbReference type="SAM" id="MobiDB-lite"/>
    </source>
</evidence>
<name>A0A8W8MEJ9_MAGGI</name>
<dbReference type="EnsemblMetazoa" id="G32389.5">
    <property type="protein sequence ID" value="G32389.5:cds"/>
    <property type="gene ID" value="G32389"/>
</dbReference>
<evidence type="ECO:0000313" key="3">
    <source>
        <dbReference type="EnsemblMetazoa" id="G32389.5:cds"/>
    </source>
</evidence>
<protein>
    <submittedName>
        <fullName evidence="3">Uncharacterized protein</fullName>
    </submittedName>
</protein>
<dbReference type="Proteomes" id="UP000005408">
    <property type="component" value="Unassembled WGS sequence"/>
</dbReference>
<feature type="coiled-coil region" evidence="1">
    <location>
        <begin position="161"/>
        <end position="191"/>
    </location>
</feature>
<keyword evidence="1" id="KW-0175">Coiled coil</keyword>
<keyword evidence="4" id="KW-1185">Reference proteome</keyword>